<protein>
    <submittedName>
        <fullName evidence="5">Leucine-rich repeat-containing protein 68</fullName>
    </submittedName>
</protein>
<keyword evidence="6" id="KW-1185">Reference proteome</keyword>
<evidence type="ECO:0000256" key="2">
    <source>
        <dbReference type="ARBA" id="ARBA00022737"/>
    </source>
</evidence>
<organism evidence="5 6">
    <name type="scientific">Penaeus vannamei</name>
    <name type="common">Whiteleg shrimp</name>
    <name type="synonym">Litopenaeus vannamei</name>
    <dbReference type="NCBI Taxonomy" id="6689"/>
    <lineage>
        <taxon>Eukaryota</taxon>
        <taxon>Metazoa</taxon>
        <taxon>Ecdysozoa</taxon>
        <taxon>Arthropoda</taxon>
        <taxon>Crustacea</taxon>
        <taxon>Multicrustacea</taxon>
        <taxon>Malacostraca</taxon>
        <taxon>Eumalacostraca</taxon>
        <taxon>Eucarida</taxon>
        <taxon>Decapoda</taxon>
        <taxon>Dendrobranchiata</taxon>
        <taxon>Penaeoidea</taxon>
        <taxon>Penaeidae</taxon>
        <taxon>Penaeus</taxon>
    </lineage>
</organism>
<dbReference type="AlphaFoldDB" id="A0A423SCI5"/>
<dbReference type="InterPro" id="IPR032675">
    <property type="entry name" value="LRR_dom_sf"/>
</dbReference>
<gene>
    <name evidence="5" type="ORF">C7M84_020279</name>
</gene>
<feature type="compositionally biased region" description="Basic and acidic residues" evidence="4">
    <location>
        <begin position="1"/>
        <end position="11"/>
    </location>
</feature>
<feature type="compositionally biased region" description="Low complexity" evidence="4">
    <location>
        <begin position="763"/>
        <end position="778"/>
    </location>
</feature>
<sequence length="778" mass="83467">MTDKQKEEQGIKDQPLSAPSTPIPPAAGHPRKSIRLQGCRGRRVSFPEDDTRLISSYLEPVNPWQQMSGVTVEEIAAAYRSSCERHRTQPLPTVVQQIKALPLGFGGRVECLSLRGQRLDGSQCEGLEEIFRRVQFKILDLEGCSLDDDTAIPLFDMIEFYDSATQLNISCNAKIGFRGWQACSRMLKRTPSVEYLDARNTNLNETNMPILGRALRLGARLHTLHLENCNLTGRPLIMLTAALKHNDTLAELYLAENRLGVNDCIQLGNLVRANNTLRLLDLRNNNVQDAGCGHVCEGIAEQQMQQIQEGNTQETESTRVKGLNSLVLWNNHLTQQSATHLASMLNVTTALETLNLGRNNLTSEGILRLKESLLRNRALLRLGLQAARVADEGAVALAEYTADNTAIQHIDLPGLCSSAPATPTGRSMSSGDLSSLPKQASVRPNRFSIGGRFTVTRVVESSAPSGPCSLPSSHTKVTATQSACTIPAATTAESPKIVISSPVRVERGFSVDGITTSVIPKQVLQQSEKLASTDTGSDQNKNVFDSDGLPAVQAGSQPPSGVHVRLKSDSSDGDDVFLDSPCLTSTNGRCSVVCKSGCDSRSTDKDADSVSSCDLTDSGFLDEGLCGRGAVSPSPSLCSPNPEGDRDSLLSSSVDSTSQEETGLGSSIDGSSNSILPGSLPSPMPLSSCNLPKPDKLQLAEPLKRAPLASMENGSFDSDSEDSEVTTQSSDSTHSDEVRITTEQYSPRPAWETKQEQVNVAKTSESSIVTSGTSSGTC</sequence>
<reference evidence="5 6" key="1">
    <citation type="submission" date="2018-04" db="EMBL/GenBank/DDBJ databases">
        <authorList>
            <person name="Zhang X."/>
            <person name="Yuan J."/>
            <person name="Li F."/>
            <person name="Xiang J."/>
        </authorList>
    </citation>
    <scope>NUCLEOTIDE SEQUENCE [LARGE SCALE GENOMIC DNA]</scope>
    <source>
        <tissue evidence="5">Muscle</tissue>
    </source>
</reference>
<dbReference type="OrthoDB" id="10034042at2759"/>
<dbReference type="PANTHER" id="PTHR24112">
    <property type="entry name" value="LEUCINE-RICH REPEAT, ISOFORM F-RELATED"/>
    <property type="match status" value="1"/>
</dbReference>
<feature type="region of interest" description="Disordered" evidence="4">
    <location>
        <begin position="1"/>
        <end position="32"/>
    </location>
</feature>
<keyword evidence="2" id="KW-0677">Repeat</keyword>
<dbReference type="Proteomes" id="UP000283509">
    <property type="component" value="Unassembled WGS sequence"/>
</dbReference>
<feature type="region of interest" description="Disordered" evidence="4">
    <location>
        <begin position="706"/>
        <end position="778"/>
    </location>
</feature>
<evidence type="ECO:0000313" key="5">
    <source>
        <dbReference type="EMBL" id="ROT61906.1"/>
    </source>
</evidence>
<feature type="compositionally biased region" description="Low complexity" evidence="4">
    <location>
        <begin position="674"/>
        <end position="692"/>
    </location>
</feature>
<evidence type="ECO:0000256" key="4">
    <source>
        <dbReference type="SAM" id="MobiDB-lite"/>
    </source>
</evidence>
<dbReference type="SMART" id="SM00368">
    <property type="entry name" value="LRR_RI"/>
    <property type="match status" value="7"/>
</dbReference>
<name>A0A423SCI5_PENVA</name>
<dbReference type="SUPFAM" id="SSF52047">
    <property type="entry name" value="RNI-like"/>
    <property type="match status" value="1"/>
</dbReference>
<comment type="caution">
    <text evidence="5">The sequence shown here is derived from an EMBL/GenBank/DDBJ whole genome shotgun (WGS) entry which is preliminary data.</text>
</comment>
<evidence type="ECO:0000313" key="6">
    <source>
        <dbReference type="Proteomes" id="UP000283509"/>
    </source>
</evidence>
<accession>A0A423SCI5</accession>
<reference evidence="5 6" key="2">
    <citation type="submission" date="2019-01" db="EMBL/GenBank/DDBJ databases">
        <title>The decoding of complex shrimp genome reveals the adaptation for benthos swimmer, frequently molting mechanism and breeding impact on genome.</title>
        <authorList>
            <person name="Sun Y."/>
            <person name="Gao Y."/>
            <person name="Yu Y."/>
        </authorList>
    </citation>
    <scope>NUCLEOTIDE SEQUENCE [LARGE SCALE GENOMIC DNA]</scope>
    <source>
        <tissue evidence="5">Muscle</tissue>
    </source>
</reference>
<dbReference type="Pfam" id="PF13516">
    <property type="entry name" value="LRR_6"/>
    <property type="match status" value="2"/>
</dbReference>
<keyword evidence="1" id="KW-0433">Leucine-rich repeat</keyword>
<dbReference type="PANTHER" id="PTHR24112:SF9">
    <property type="entry name" value="PROTEIN PHOSPHATASE 1 REGULATORY SUBUNIT 37"/>
    <property type="match status" value="1"/>
</dbReference>
<feature type="region of interest" description="Disordered" evidence="4">
    <location>
        <begin position="523"/>
        <end position="570"/>
    </location>
</feature>
<evidence type="ECO:0000256" key="3">
    <source>
        <dbReference type="ARBA" id="ARBA00038315"/>
    </source>
</evidence>
<comment type="similarity">
    <text evidence="3">Belongs to the PPP1R37 family.</text>
</comment>
<dbReference type="EMBL" id="QCYY01003939">
    <property type="protein sequence ID" value="ROT61906.1"/>
    <property type="molecule type" value="Genomic_DNA"/>
</dbReference>
<dbReference type="InterPro" id="IPR051279">
    <property type="entry name" value="PP1-Reg/Actin-Interact_Protein"/>
</dbReference>
<dbReference type="InterPro" id="IPR001611">
    <property type="entry name" value="Leu-rich_rpt"/>
</dbReference>
<feature type="region of interest" description="Disordered" evidence="4">
    <location>
        <begin position="631"/>
        <end position="694"/>
    </location>
</feature>
<feature type="compositionally biased region" description="Polar residues" evidence="4">
    <location>
        <begin position="659"/>
        <end position="673"/>
    </location>
</feature>
<evidence type="ECO:0000256" key="1">
    <source>
        <dbReference type="ARBA" id="ARBA00022614"/>
    </source>
</evidence>
<dbReference type="Gene3D" id="3.80.10.10">
    <property type="entry name" value="Ribonuclease Inhibitor"/>
    <property type="match status" value="1"/>
</dbReference>
<proteinExistence type="inferred from homology"/>
<feature type="compositionally biased region" description="Polar residues" evidence="4">
    <location>
        <begin position="523"/>
        <end position="543"/>
    </location>
</feature>